<proteinExistence type="predicted"/>
<dbReference type="AlphaFoldDB" id="A0A806K0A4"/>
<protein>
    <submittedName>
        <fullName evidence="1">Uncharacterized protein</fullName>
    </submittedName>
</protein>
<reference evidence="1" key="1">
    <citation type="submission" date="2012-03" db="EMBL/GenBank/DDBJ databases">
        <title>Functional metagenomics reveals considerable lignocellulase gene clusters in the gut microbiome of a wood-feeding higher termite.</title>
        <authorList>
            <person name="Liu N."/>
        </authorList>
    </citation>
    <scope>NUCLEOTIDE SEQUENCE</scope>
</reference>
<dbReference type="EMBL" id="JQ844220">
    <property type="protein sequence ID" value="AGS53056.1"/>
    <property type="molecule type" value="Genomic_DNA"/>
</dbReference>
<organism evidence="1">
    <name type="scientific">uncultured bacterium contig00033</name>
    <dbReference type="NCBI Taxonomy" id="1181522"/>
    <lineage>
        <taxon>Bacteria</taxon>
        <taxon>environmental samples</taxon>
    </lineage>
</organism>
<evidence type="ECO:0000313" key="1">
    <source>
        <dbReference type="EMBL" id="AGS53056.1"/>
    </source>
</evidence>
<sequence length="78" mass="8800">MQVINLVWHKPNGGLRDRSIFPEGPTQRHGRKKEMECGWTFPFPSVSFVFPVPPHGELRKAARAAAPPCEVLMLTIHP</sequence>
<name>A0A806K0A4_9BACT</name>
<accession>A0A806K0A4</accession>